<proteinExistence type="predicted"/>
<comment type="caution">
    <text evidence="2">The sequence shown here is derived from an EMBL/GenBank/DDBJ whole genome shotgun (WGS) entry which is preliminary data.</text>
</comment>
<reference evidence="2 3" key="1">
    <citation type="journal article" date="2014" name="MBio">
        <title>The Ordospora colligata genome; evolution of extreme reduction in microsporidia and host-to-parasite horizontal gene transfer.</title>
        <authorList>
            <person name="Pombert J.-F."/>
            <person name="Haag K.L."/>
            <person name="Beidas S."/>
            <person name="Ebert D."/>
            <person name="Keeling P.J."/>
        </authorList>
    </citation>
    <scope>NUCLEOTIDE SEQUENCE [LARGE SCALE GENOMIC DNA]</scope>
    <source>
        <strain evidence="2 3">OC4</strain>
    </source>
</reference>
<organism evidence="2 3">
    <name type="scientific">Ordospora colligata OC4</name>
    <dbReference type="NCBI Taxonomy" id="1354746"/>
    <lineage>
        <taxon>Eukaryota</taxon>
        <taxon>Fungi</taxon>
        <taxon>Fungi incertae sedis</taxon>
        <taxon>Microsporidia</taxon>
        <taxon>Ordosporidae</taxon>
        <taxon>Ordospora</taxon>
    </lineage>
</organism>
<dbReference type="InParanoid" id="A0A0B2UDI9"/>
<keyword evidence="1" id="KW-0812">Transmembrane</keyword>
<protein>
    <submittedName>
        <fullName evidence="2">Uncharacterized protein</fullName>
    </submittedName>
</protein>
<evidence type="ECO:0000313" key="3">
    <source>
        <dbReference type="Proteomes" id="UP000031056"/>
    </source>
</evidence>
<keyword evidence="1" id="KW-0472">Membrane</keyword>
<accession>A0A0B2UDI9</accession>
<dbReference type="OrthoDB" id="2190586at2759"/>
<keyword evidence="1" id="KW-1133">Transmembrane helix</keyword>
<sequence length="177" mass="20285">MKIWTVGKFELNQWTLRFLTAILTTSGVIVYMLCCSHDDEGYGVHMVGTELQTSTYIYASDEGKRSLIANKDDLDGTYFSLVLVNFDRNKVVMVVNGTKLKTIESSNYVKKIVELVGNDTTQFMFLFLSYLIGSMYFPVGSINFVMNSEGIWYNGVHHESHPFVFRRICTMLIRDIK</sequence>
<name>A0A0B2UDI9_9MICR</name>
<keyword evidence="3" id="KW-1185">Reference proteome</keyword>
<feature type="transmembrane region" description="Helical" evidence="1">
    <location>
        <begin position="123"/>
        <end position="146"/>
    </location>
</feature>
<dbReference type="Proteomes" id="UP000031056">
    <property type="component" value="Unassembled WGS sequence"/>
</dbReference>
<gene>
    <name evidence="2" type="ORF">M896_090560</name>
</gene>
<evidence type="ECO:0000313" key="2">
    <source>
        <dbReference type="EMBL" id="KHN69131.1"/>
    </source>
</evidence>
<dbReference type="AlphaFoldDB" id="A0A0B2UDI9"/>
<dbReference type="HOGENOM" id="CLU_1503424_0_0_1"/>
<evidence type="ECO:0000256" key="1">
    <source>
        <dbReference type="SAM" id="Phobius"/>
    </source>
</evidence>
<dbReference type="RefSeq" id="XP_014563173.1">
    <property type="nucleotide sequence ID" value="XM_014707687.1"/>
</dbReference>
<dbReference type="VEuPathDB" id="MicrosporidiaDB:M896_090560"/>
<dbReference type="GeneID" id="26262270"/>
<dbReference type="EMBL" id="JOKQ01000009">
    <property type="protein sequence ID" value="KHN69131.1"/>
    <property type="molecule type" value="Genomic_DNA"/>
</dbReference>
<feature type="transmembrane region" description="Helical" evidence="1">
    <location>
        <begin position="14"/>
        <end position="34"/>
    </location>
</feature>